<reference evidence="1 2" key="1">
    <citation type="submission" date="2013-12" db="EMBL/GenBank/DDBJ databases">
        <authorList>
            <person name="Madinger N."/>
            <person name="Lenaerts A."/>
            <person name="Ordway D."/>
            <person name="DeGroote M.A."/>
            <person name="Parker T."/>
            <person name="Sizemore C."/>
            <person name="Tallon L.J."/>
            <person name="Sadzewicz L.K."/>
            <person name="Sengamalay N."/>
            <person name="Fraser C.M."/>
            <person name="Hine E."/>
            <person name="Shefchek K.A."/>
            <person name="Das S.P."/>
            <person name="Tettelin H."/>
        </authorList>
    </citation>
    <scope>NUCLEOTIDE SEQUENCE [LARGE SCALE GENOMIC DNA]</scope>
    <source>
        <strain evidence="1 2">21</strain>
    </source>
</reference>
<proteinExistence type="predicted"/>
<dbReference type="EMBL" id="JAOF01000001">
    <property type="protein sequence ID" value="EUA48695.1"/>
    <property type="molecule type" value="Genomic_DNA"/>
</dbReference>
<accession>A0A829Q7T8</accession>
<organism evidence="1 2">
    <name type="scientific">Mycobacteroides abscessus 21</name>
    <dbReference type="NCBI Taxonomy" id="1299324"/>
    <lineage>
        <taxon>Bacteria</taxon>
        <taxon>Bacillati</taxon>
        <taxon>Actinomycetota</taxon>
        <taxon>Actinomycetes</taxon>
        <taxon>Mycobacteriales</taxon>
        <taxon>Mycobacteriaceae</taxon>
        <taxon>Mycobacteroides</taxon>
        <taxon>Mycobacteroides abscessus</taxon>
    </lineage>
</organism>
<evidence type="ECO:0000313" key="1">
    <source>
        <dbReference type="EMBL" id="EUA48695.1"/>
    </source>
</evidence>
<protein>
    <submittedName>
        <fullName evidence="1">Uncharacterized protein</fullName>
    </submittedName>
</protein>
<evidence type="ECO:0000313" key="2">
    <source>
        <dbReference type="Proteomes" id="UP000020103"/>
    </source>
</evidence>
<name>A0A829Q7T8_9MYCO</name>
<dbReference type="Proteomes" id="UP000020103">
    <property type="component" value="Unassembled WGS sequence"/>
</dbReference>
<comment type="caution">
    <text evidence="1">The sequence shown here is derived from an EMBL/GenBank/DDBJ whole genome shotgun (WGS) entry which is preliminary data.</text>
</comment>
<gene>
    <name evidence="1" type="ORF">I543_1049</name>
</gene>
<dbReference type="AlphaFoldDB" id="A0A829Q7T8"/>
<sequence length="59" mass="6335">MGDYDRAEFTAWLAASCERQGVPVTVTDPAVITQVATLVGARTQRARRDKSARRGAAVS</sequence>